<comment type="caution">
    <text evidence="5">The sequence shown here is derived from an EMBL/GenBank/DDBJ whole genome shotgun (WGS) entry which is preliminary data.</text>
</comment>
<dbReference type="InterPro" id="IPR017871">
    <property type="entry name" value="ABC_transporter-like_CS"/>
</dbReference>
<evidence type="ECO:0000256" key="1">
    <source>
        <dbReference type="ARBA" id="ARBA00022448"/>
    </source>
</evidence>
<protein>
    <submittedName>
        <fullName evidence="5">ABC transporter ATP-binding protein</fullName>
    </submittedName>
</protein>
<keyword evidence="1" id="KW-0813">Transport</keyword>
<dbReference type="InterPro" id="IPR027417">
    <property type="entry name" value="P-loop_NTPase"/>
</dbReference>
<name>A0ABX3TZF0_9GAMM</name>
<keyword evidence="6" id="KW-1185">Reference proteome</keyword>
<dbReference type="Proteomes" id="UP000192722">
    <property type="component" value="Unassembled WGS sequence"/>
</dbReference>
<dbReference type="InterPro" id="IPR003439">
    <property type="entry name" value="ABC_transporter-like_ATP-bd"/>
</dbReference>
<dbReference type="InterPro" id="IPR008995">
    <property type="entry name" value="Mo/tungstate-bd_C_term_dom"/>
</dbReference>
<dbReference type="PROSITE" id="PS50893">
    <property type="entry name" value="ABC_TRANSPORTER_2"/>
    <property type="match status" value="1"/>
</dbReference>
<dbReference type="EMBL" id="MRWD01000032">
    <property type="protein sequence ID" value="ORJ20641.1"/>
    <property type="molecule type" value="Genomic_DNA"/>
</dbReference>
<dbReference type="InterPro" id="IPR012340">
    <property type="entry name" value="NA-bd_OB-fold"/>
</dbReference>
<accession>A0ABX3TZF0</accession>
<evidence type="ECO:0000256" key="2">
    <source>
        <dbReference type="ARBA" id="ARBA00022741"/>
    </source>
</evidence>
<evidence type="ECO:0000259" key="4">
    <source>
        <dbReference type="PROSITE" id="PS50893"/>
    </source>
</evidence>
<dbReference type="GO" id="GO:0005524">
    <property type="term" value="F:ATP binding"/>
    <property type="evidence" value="ECO:0007669"/>
    <property type="project" value="UniProtKB-KW"/>
</dbReference>
<dbReference type="CDD" id="cd03301">
    <property type="entry name" value="ABC_MalK_N"/>
    <property type="match status" value="1"/>
</dbReference>
<keyword evidence="3 5" id="KW-0067">ATP-binding</keyword>
<dbReference type="Gene3D" id="3.40.50.300">
    <property type="entry name" value="P-loop containing nucleotide triphosphate hydrolases"/>
    <property type="match status" value="1"/>
</dbReference>
<dbReference type="InterPro" id="IPR047641">
    <property type="entry name" value="ABC_transpr_MalK/UgpC-like"/>
</dbReference>
<dbReference type="InterPro" id="IPR015855">
    <property type="entry name" value="ABC_transpr_MalK-like"/>
</dbReference>
<dbReference type="PROSITE" id="PS00211">
    <property type="entry name" value="ABC_TRANSPORTER_1"/>
    <property type="match status" value="1"/>
</dbReference>
<dbReference type="PANTHER" id="PTHR43875:SF1">
    <property type="entry name" value="OSMOPROTECTIVE COMPOUNDS UPTAKE ATP-BINDING PROTEIN GGTA"/>
    <property type="match status" value="1"/>
</dbReference>
<reference evidence="5 6" key="1">
    <citation type="journal article" date="2017" name="Int. J. Syst. Evol. Microbiol.">
        <title>Rouxiella badensis sp. nov. and Rouxiella silvae sp. nov. isolated from peat bog soil in Germany and emendation of the genus description.</title>
        <authorList>
            <person name="Le Fleche-Mateos A."/>
            <person name="Kugler J.H."/>
            <person name="Hansen S.H."/>
            <person name="Syldatk C."/>
            <person name="Hausmann R."/>
            <person name="Lomprez F."/>
            <person name="Vandenbogaert M."/>
            <person name="Manuguerra J.C."/>
            <person name="Grimont P.A."/>
        </authorList>
    </citation>
    <scope>NUCLEOTIDE SEQUENCE [LARGE SCALE GENOMIC DNA]</scope>
    <source>
        <strain evidence="5 6">213</strain>
    </source>
</reference>
<evidence type="ECO:0000313" key="6">
    <source>
        <dbReference type="Proteomes" id="UP000192722"/>
    </source>
</evidence>
<dbReference type="InterPro" id="IPR003593">
    <property type="entry name" value="AAA+_ATPase"/>
</dbReference>
<sequence length="370" mass="41335">MMSSIRLENVSKQFEGSMAVNNLSLEIADGEFLVLVGPSGCGKSTLLRLLAGLEQVSEGRILQAGSDITDLEPRERNFSMIFQNYALFPHMTVEQNITFGMRMRNEPKSQHRARVDRVADLLQLGELLGRKPGKLSGGQRQRVAMARAIVRDPKLFLMDEPLSNLDARLRTEVRDGIMTLHQQLKTSTVYVTHDQMEAMTMADRIAVLNGGHLQQIGAPQTLYAHPANLFVAGFIGTPAMNIFKLPCRDGVVMVDNQAVHLPDTAHARQLTEVYLGIRPEHIEDDARFTPLNGDDSRRIMLNASLTYCELLGADYLNHAQTSLGALRYLRENRGNAPQANQQVTLSFSLQDIHLFSGQNQLNLHREMQHA</sequence>
<organism evidence="5 6">
    <name type="scientific">Rouxiella silvae</name>
    <dbReference type="NCBI Taxonomy" id="1646373"/>
    <lineage>
        <taxon>Bacteria</taxon>
        <taxon>Pseudomonadati</taxon>
        <taxon>Pseudomonadota</taxon>
        <taxon>Gammaproteobacteria</taxon>
        <taxon>Enterobacterales</taxon>
        <taxon>Yersiniaceae</taxon>
        <taxon>Rouxiella</taxon>
    </lineage>
</organism>
<dbReference type="PANTHER" id="PTHR43875">
    <property type="entry name" value="MALTODEXTRIN IMPORT ATP-BINDING PROTEIN MSMX"/>
    <property type="match status" value="1"/>
</dbReference>
<feature type="domain" description="ABC transporter" evidence="4">
    <location>
        <begin position="5"/>
        <end position="235"/>
    </location>
</feature>
<dbReference type="SUPFAM" id="SSF52540">
    <property type="entry name" value="P-loop containing nucleoside triphosphate hydrolases"/>
    <property type="match status" value="1"/>
</dbReference>
<gene>
    <name evidence="5" type="ORF">BS639_14015</name>
</gene>
<proteinExistence type="predicted"/>
<dbReference type="Pfam" id="PF17912">
    <property type="entry name" value="OB_MalK"/>
    <property type="match status" value="1"/>
</dbReference>
<keyword evidence="2" id="KW-0547">Nucleotide-binding</keyword>
<dbReference type="Gene3D" id="2.40.50.140">
    <property type="entry name" value="Nucleic acid-binding proteins"/>
    <property type="match status" value="1"/>
</dbReference>
<evidence type="ECO:0000313" key="5">
    <source>
        <dbReference type="EMBL" id="ORJ20641.1"/>
    </source>
</evidence>
<dbReference type="Pfam" id="PF00005">
    <property type="entry name" value="ABC_tran"/>
    <property type="match status" value="1"/>
</dbReference>
<dbReference type="SMART" id="SM00382">
    <property type="entry name" value="AAA"/>
    <property type="match status" value="1"/>
</dbReference>
<dbReference type="InterPro" id="IPR040582">
    <property type="entry name" value="OB_MalK-like"/>
</dbReference>
<evidence type="ECO:0000256" key="3">
    <source>
        <dbReference type="ARBA" id="ARBA00022840"/>
    </source>
</evidence>
<dbReference type="SUPFAM" id="SSF50331">
    <property type="entry name" value="MOP-like"/>
    <property type="match status" value="1"/>
</dbReference>
<dbReference type="Gene3D" id="2.40.50.100">
    <property type="match status" value="1"/>
</dbReference>